<reference evidence="1" key="2">
    <citation type="submission" date="2022-05" db="EMBL/GenBank/DDBJ databases">
        <authorList>
            <person name="Kim J.-S."/>
            <person name="Lee K."/>
            <person name="Suh M."/>
            <person name="Eom M."/>
            <person name="Kim J.-S."/>
            <person name="Kim D.-S."/>
            <person name="Ko S.-H."/>
            <person name="Shin Y."/>
            <person name="Lee J.-S."/>
        </authorList>
    </citation>
    <scope>NUCLEOTIDE SEQUENCE</scope>
    <source>
        <strain evidence="1">N237</strain>
    </source>
</reference>
<keyword evidence="2" id="KW-1185">Reference proteome</keyword>
<dbReference type="Proteomes" id="UP001056336">
    <property type="component" value="Chromosome"/>
</dbReference>
<evidence type="ECO:0000313" key="2">
    <source>
        <dbReference type="Proteomes" id="UP001056336"/>
    </source>
</evidence>
<name>A0ABY4QY93_9ACTN</name>
<accession>A0ABY4QY93</accession>
<reference evidence="1" key="1">
    <citation type="journal article" date="2018" name="Int. J. Syst. Evol. Microbiol.">
        <title>Jatrophihabitans telluris sp. nov., isolated from sediment soil of lava forest wetlands and the emended description of the genus Jatrophihabitans.</title>
        <authorList>
            <person name="Lee K.C."/>
            <person name="Suh M.K."/>
            <person name="Eom M.K."/>
            <person name="Kim K.K."/>
            <person name="Kim J.S."/>
            <person name="Kim D.S."/>
            <person name="Ko S.H."/>
            <person name="Shin Y.K."/>
            <person name="Lee J.S."/>
        </authorList>
    </citation>
    <scope>NUCLEOTIDE SEQUENCE</scope>
    <source>
        <strain evidence="1">N237</strain>
    </source>
</reference>
<dbReference type="RefSeq" id="WP_249771454.1">
    <property type="nucleotide sequence ID" value="NZ_CP097332.1"/>
</dbReference>
<dbReference type="EMBL" id="CP097332">
    <property type="protein sequence ID" value="UQX88192.1"/>
    <property type="molecule type" value="Genomic_DNA"/>
</dbReference>
<sequence>MSTIVRPLTEPPAGGRGVVAETAGAGLARELDEGFATAGEPATGEDDADDAVDGRGFEVLAVLDAGVPAGAAADVDAPVADVEVAGVAALVRCGSGAAVQAPRTSTAALSTAAVSSAAKLGRRDVDGPRRARPGVTAMTNRLPVVRVRLAQASRTRSVLPCDLAASPTCSS</sequence>
<evidence type="ECO:0000313" key="1">
    <source>
        <dbReference type="EMBL" id="UQX88192.1"/>
    </source>
</evidence>
<protein>
    <submittedName>
        <fullName evidence="1">Uncharacterized protein</fullName>
    </submittedName>
</protein>
<gene>
    <name evidence="1" type="ORF">M6D93_18165</name>
</gene>
<proteinExistence type="predicted"/>
<organism evidence="1 2">
    <name type="scientific">Jatrophihabitans telluris</name>
    <dbReference type="NCBI Taxonomy" id="2038343"/>
    <lineage>
        <taxon>Bacteria</taxon>
        <taxon>Bacillati</taxon>
        <taxon>Actinomycetota</taxon>
        <taxon>Actinomycetes</taxon>
        <taxon>Jatrophihabitantales</taxon>
        <taxon>Jatrophihabitantaceae</taxon>
        <taxon>Jatrophihabitans</taxon>
    </lineage>
</organism>